<comment type="caution">
    <text evidence="2">The sequence shown here is derived from an EMBL/GenBank/DDBJ whole genome shotgun (WGS) entry which is preliminary data.</text>
</comment>
<feature type="chain" id="PRO_5021383981" description="Secreted protein" evidence="1">
    <location>
        <begin position="24"/>
        <end position="275"/>
    </location>
</feature>
<dbReference type="Proteomes" id="UP000314294">
    <property type="component" value="Unassembled WGS sequence"/>
</dbReference>
<keyword evidence="1" id="KW-0732">Signal</keyword>
<gene>
    <name evidence="2" type="ORF">EYF80_022429</name>
</gene>
<reference evidence="2 3" key="1">
    <citation type="submission" date="2019-03" db="EMBL/GenBank/DDBJ databases">
        <title>First draft genome of Liparis tanakae, snailfish: a comprehensive survey of snailfish specific genes.</title>
        <authorList>
            <person name="Kim W."/>
            <person name="Song I."/>
            <person name="Jeong J.-H."/>
            <person name="Kim D."/>
            <person name="Kim S."/>
            <person name="Ryu S."/>
            <person name="Song J.Y."/>
            <person name="Lee S.K."/>
        </authorList>
    </citation>
    <scope>NUCLEOTIDE SEQUENCE [LARGE SCALE GENOMIC DNA]</scope>
    <source>
        <tissue evidence="2">Muscle</tissue>
    </source>
</reference>
<evidence type="ECO:0000313" key="3">
    <source>
        <dbReference type="Proteomes" id="UP000314294"/>
    </source>
</evidence>
<dbReference type="EMBL" id="SRLO01000205">
    <property type="protein sequence ID" value="TNN67322.1"/>
    <property type="molecule type" value="Genomic_DNA"/>
</dbReference>
<name>A0A4Z2HRB3_9TELE</name>
<evidence type="ECO:0008006" key="4">
    <source>
        <dbReference type="Google" id="ProtNLM"/>
    </source>
</evidence>
<evidence type="ECO:0000313" key="2">
    <source>
        <dbReference type="EMBL" id="TNN67322.1"/>
    </source>
</evidence>
<proteinExistence type="predicted"/>
<sequence length="275" mass="29561">MCRPWGPLGLVARGLWLCSLVTAHVAWQPAFLCLSPHNAVQTPFPPADSVASLRRCGLGVLVAGRGGEWSGGNWGEGRGSPLPVSPLCAHMPGSHRKQHSMKTHDFVLAQASEEPVQLPDGHRHQLVVGEVTVGAGQPVVAAVLVVRTEDLVVVVVVLRVRRRAAHVVFDIRLLAVAAVDALHVGVTRESRVVLDRLVEVAVPFVFSLEMGRLVSVGHGWVSLLRRGADEGLHCVLGCQPEGLRVHLLRVTPVVGYPELVAPGVISLLARVEVWR</sequence>
<protein>
    <recommendedName>
        <fullName evidence="4">Secreted protein</fullName>
    </recommendedName>
</protein>
<keyword evidence="3" id="KW-1185">Reference proteome</keyword>
<dbReference type="AlphaFoldDB" id="A0A4Z2HRB3"/>
<evidence type="ECO:0000256" key="1">
    <source>
        <dbReference type="SAM" id="SignalP"/>
    </source>
</evidence>
<organism evidence="2 3">
    <name type="scientific">Liparis tanakae</name>
    <name type="common">Tanaka's snailfish</name>
    <dbReference type="NCBI Taxonomy" id="230148"/>
    <lineage>
        <taxon>Eukaryota</taxon>
        <taxon>Metazoa</taxon>
        <taxon>Chordata</taxon>
        <taxon>Craniata</taxon>
        <taxon>Vertebrata</taxon>
        <taxon>Euteleostomi</taxon>
        <taxon>Actinopterygii</taxon>
        <taxon>Neopterygii</taxon>
        <taxon>Teleostei</taxon>
        <taxon>Neoteleostei</taxon>
        <taxon>Acanthomorphata</taxon>
        <taxon>Eupercaria</taxon>
        <taxon>Perciformes</taxon>
        <taxon>Cottioidei</taxon>
        <taxon>Cottales</taxon>
        <taxon>Liparidae</taxon>
        <taxon>Liparis</taxon>
    </lineage>
</organism>
<accession>A0A4Z2HRB3</accession>
<feature type="signal peptide" evidence="1">
    <location>
        <begin position="1"/>
        <end position="23"/>
    </location>
</feature>